<reference evidence="14" key="1">
    <citation type="submission" date="2021-01" db="UniProtKB">
        <authorList>
            <consortium name="EnsemblPlants"/>
        </authorList>
    </citation>
    <scope>IDENTIFICATION</scope>
</reference>
<dbReference type="InterPro" id="IPR036396">
    <property type="entry name" value="Cyt_P450_sf"/>
</dbReference>
<evidence type="ECO:0000256" key="12">
    <source>
        <dbReference type="RuleBase" id="RU000461"/>
    </source>
</evidence>
<dbReference type="SUPFAM" id="SSF48264">
    <property type="entry name" value="Cytochrome P450"/>
    <property type="match status" value="1"/>
</dbReference>
<keyword evidence="8 11" id="KW-0408">Iron</keyword>
<dbReference type="PANTHER" id="PTHR24282">
    <property type="entry name" value="CYTOCHROME P450 FAMILY MEMBER"/>
    <property type="match status" value="1"/>
</dbReference>
<dbReference type="InterPro" id="IPR001128">
    <property type="entry name" value="Cyt_P450"/>
</dbReference>
<evidence type="ECO:0000256" key="7">
    <source>
        <dbReference type="ARBA" id="ARBA00023002"/>
    </source>
</evidence>
<dbReference type="InterPro" id="IPR050665">
    <property type="entry name" value="Cytochrome_P450_Monooxygen"/>
</dbReference>
<evidence type="ECO:0000256" key="5">
    <source>
        <dbReference type="ARBA" id="ARBA00022723"/>
    </source>
</evidence>
<dbReference type="OMA" id="NEWMGRT"/>
<dbReference type="GO" id="GO:0005506">
    <property type="term" value="F:iron ion binding"/>
    <property type="evidence" value="ECO:0007669"/>
    <property type="project" value="InterPro"/>
</dbReference>
<organism evidence="14 15">
    <name type="scientific">Kalanchoe fedtschenkoi</name>
    <name type="common">Lavender scallops</name>
    <name type="synonym">South American air plant</name>
    <dbReference type="NCBI Taxonomy" id="63787"/>
    <lineage>
        <taxon>Eukaryota</taxon>
        <taxon>Viridiplantae</taxon>
        <taxon>Streptophyta</taxon>
        <taxon>Embryophyta</taxon>
        <taxon>Tracheophyta</taxon>
        <taxon>Spermatophyta</taxon>
        <taxon>Magnoliopsida</taxon>
        <taxon>eudicotyledons</taxon>
        <taxon>Gunneridae</taxon>
        <taxon>Pentapetalae</taxon>
        <taxon>Saxifragales</taxon>
        <taxon>Crassulaceae</taxon>
        <taxon>Kalanchoe</taxon>
    </lineage>
</organism>
<evidence type="ECO:0000256" key="1">
    <source>
        <dbReference type="ARBA" id="ARBA00004370"/>
    </source>
</evidence>
<dbReference type="Gene3D" id="1.10.630.10">
    <property type="entry name" value="Cytochrome P450"/>
    <property type="match status" value="1"/>
</dbReference>
<dbReference type="PANTHER" id="PTHR24282:SF255">
    <property type="entry name" value="CYTOCHROME P450 72A11-RELATED"/>
    <property type="match status" value="1"/>
</dbReference>
<feature type="transmembrane region" description="Helical" evidence="13">
    <location>
        <begin position="231"/>
        <end position="250"/>
    </location>
</feature>
<proteinExistence type="inferred from homology"/>
<evidence type="ECO:0008006" key="16">
    <source>
        <dbReference type="Google" id="ProtNLM"/>
    </source>
</evidence>
<keyword evidence="10 13" id="KW-0472">Membrane</keyword>
<dbReference type="PROSITE" id="PS00086">
    <property type="entry name" value="CYTOCHROME_P450"/>
    <property type="match status" value="1"/>
</dbReference>
<evidence type="ECO:0000256" key="3">
    <source>
        <dbReference type="ARBA" id="ARBA00022617"/>
    </source>
</evidence>
<sequence length="514" mass="58215">MEIAAASAVLCVSLVSVLAMLAYRFVDRLWLKPKRLENRLMRQGLSGSSYRLLYGDSRDENKACREANSKPINLSDDIVPRLLPFINLRIQKFGGNCITWSGPTPRLILLEQDLVKDVFTRISEFHNPNEDPIIKMLVSGLASYNDDKWAKHRTLLNPAFHLQKLKNMVPAIHICASEMIGKWKALVSGDGSCELDVWPDVQDLARDIISRTAFGSSFEEGRRIFELQKELISVLFQAAALMYIPGYRFLPTKLNRRIKVIDKEIRATLHAIIVRKKKAMNADTASEDDLLGILIESNQREMKEHKNGMTIEDVIEECKLFYFAGQETTAALLVWTMILLSQHKEWQARAREEVQQVFGDKSPTMDGVNHLKILNMILHEVLRLYPPIPFLTRTTYKEAKLGPFTLPAGVEVCIPILMQHHDPKIWGADAREFNPERFAEGVSKASKGHGAFYPFGWGPRICIGQNFSLLEAKVAMAVILQQFSFKLSPSYTHAPCSIITAQPQHGAHLVLRKN</sequence>
<dbReference type="Pfam" id="PF00067">
    <property type="entry name" value="p450"/>
    <property type="match status" value="1"/>
</dbReference>
<dbReference type="PRINTS" id="PR00463">
    <property type="entry name" value="EP450I"/>
</dbReference>
<evidence type="ECO:0000256" key="13">
    <source>
        <dbReference type="SAM" id="Phobius"/>
    </source>
</evidence>
<dbReference type="Gramene" id="Kaladp0630s0053.1.v1.1">
    <property type="protein sequence ID" value="Kaladp0630s0053.1.v1.1"/>
    <property type="gene ID" value="Kaladp0630s0053.v1.1"/>
</dbReference>
<keyword evidence="15" id="KW-1185">Reference proteome</keyword>
<dbReference type="EnsemblPlants" id="Kaladp0630s0053.1.v1.1">
    <property type="protein sequence ID" value="Kaladp0630s0053.1.v1.1"/>
    <property type="gene ID" value="Kaladp0630s0053.v1.1"/>
</dbReference>
<evidence type="ECO:0000256" key="6">
    <source>
        <dbReference type="ARBA" id="ARBA00022989"/>
    </source>
</evidence>
<comment type="subcellular location">
    <subcellularLocation>
        <location evidence="1">Membrane</location>
    </subcellularLocation>
</comment>
<keyword evidence="4 13" id="KW-0812">Transmembrane</keyword>
<comment type="cofactor">
    <cofactor evidence="11">
        <name>heme</name>
        <dbReference type="ChEBI" id="CHEBI:30413"/>
    </cofactor>
</comment>
<evidence type="ECO:0000313" key="15">
    <source>
        <dbReference type="Proteomes" id="UP000594263"/>
    </source>
</evidence>
<dbReference type="GO" id="GO:0004497">
    <property type="term" value="F:monooxygenase activity"/>
    <property type="evidence" value="ECO:0007669"/>
    <property type="project" value="UniProtKB-KW"/>
</dbReference>
<keyword evidence="9 12" id="KW-0503">Monooxygenase</keyword>
<protein>
    <recommendedName>
        <fullName evidence="16">Cytochrome P450</fullName>
    </recommendedName>
</protein>
<accession>A0A7N0VCZ8</accession>
<evidence type="ECO:0000256" key="4">
    <source>
        <dbReference type="ARBA" id="ARBA00022692"/>
    </source>
</evidence>
<keyword evidence="5 11" id="KW-0479">Metal-binding</keyword>
<dbReference type="GO" id="GO:0016020">
    <property type="term" value="C:membrane"/>
    <property type="evidence" value="ECO:0007669"/>
    <property type="project" value="UniProtKB-SubCell"/>
</dbReference>
<keyword evidence="3 11" id="KW-0349">Heme</keyword>
<comment type="similarity">
    <text evidence="2 12">Belongs to the cytochrome P450 family.</text>
</comment>
<feature type="transmembrane region" description="Helical" evidence="13">
    <location>
        <begin position="6"/>
        <end position="26"/>
    </location>
</feature>
<evidence type="ECO:0000256" key="11">
    <source>
        <dbReference type="PIRSR" id="PIRSR602401-1"/>
    </source>
</evidence>
<dbReference type="FunFam" id="1.10.630.10:FF:000029">
    <property type="entry name" value="Cytochrome P450 734A1"/>
    <property type="match status" value="1"/>
</dbReference>
<evidence type="ECO:0000256" key="2">
    <source>
        <dbReference type="ARBA" id="ARBA00010617"/>
    </source>
</evidence>
<dbReference type="CDD" id="cd20642">
    <property type="entry name" value="CYP72"/>
    <property type="match status" value="1"/>
</dbReference>
<dbReference type="InterPro" id="IPR002401">
    <property type="entry name" value="Cyt_P450_E_grp-I"/>
</dbReference>
<evidence type="ECO:0000256" key="8">
    <source>
        <dbReference type="ARBA" id="ARBA00023004"/>
    </source>
</evidence>
<dbReference type="PRINTS" id="PR00385">
    <property type="entry name" value="P450"/>
</dbReference>
<feature type="binding site" description="axial binding residue" evidence="11">
    <location>
        <position position="462"/>
    </location>
    <ligand>
        <name>heme</name>
        <dbReference type="ChEBI" id="CHEBI:30413"/>
    </ligand>
    <ligandPart>
        <name>Fe</name>
        <dbReference type="ChEBI" id="CHEBI:18248"/>
    </ligandPart>
</feature>
<evidence type="ECO:0000256" key="9">
    <source>
        <dbReference type="ARBA" id="ARBA00023033"/>
    </source>
</evidence>
<dbReference type="Proteomes" id="UP000594263">
    <property type="component" value="Unplaced"/>
</dbReference>
<dbReference type="GO" id="GO:0016705">
    <property type="term" value="F:oxidoreductase activity, acting on paired donors, with incorporation or reduction of molecular oxygen"/>
    <property type="evidence" value="ECO:0007669"/>
    <property type="project" value="InterPro"/>
</dbReference>
<dbReference type="AlphaFoldDB" id="A0A7N0VCZ8"/>
<evidence type="ECO:0000256" key="10">
    <source>
        <dbReference type="ARBA" id="ARBA00023136"/>
    </source>
</evidence>
<dbReference type="InterPro" id="IPR017972">
    <property type="entry name" value="Cyt_P450_CS"/>
</dbReference>
<dbReference type="GO" id="GO:0020037">
    <property type="term" value="F:heme binding"/>
    <property type="evidence" value="ECO:0007669"/>
    <property type="project" value="InterPro"/>
</dbReference>
<keyword evidence="7 12" id="KW-0560">Oxidoreductase</keyword>
<name>A0A7N0VCZ8_KALFE</name>
<keyword evidence="6 13" id="KW-1133">Transmembrane helix</keyword>
<evidence type="ECO:0000313" key="14">
    <source>
        <dbReference type="EnsemblPlants" id="Kaladp0630s0053.1.v1.1"/>
    </source>
</evidence>